<feature type="domain" description="L,D-TPase catalytic" evidence="8">
    <location>
        <begin position="339"/>
        <end position="467"/>
    </location>
</feature>
<evidence type="ECO:0000256" key="1">
    <source>
        <dbReference type="ARBA" id="ARBA00004752"/>
    </source>
</evidence>
<dbReference type="InterPro" id="IPR038054">
    <property type="entry name" value="LD_TPept-like_central_sf"/>
</dbReference>
<dbReference type="InterPro" id="IPR005490">
    <property type="entry name" value="LD_TPept_cat_dom"/>
</dbReference>
<dbReference type="SUPFAM" id="SSF141523">
    <property type="entry name" value="L,D-transpeptidase catalytic domain-like"/>
    <property type="match status" value="1"/>
</dbReference>
<dbReference type="GO" id="GO:0005576">
    <property type="term" value="C:extracellular region"/>
    <property type="evidence" value="ECO:0007669"/>
    <property type="project" value="TreeGrafter"/>
</dbReference>
<dbReference type="GO" id="GO:0071555">
    <property type="term" value="P:cell wall organization"/>
    <property type="evidence" value="ECO:0007669"/>
    <property type="project" value="UniProtKB-UniRule"/>
</dbReference>
<dbReference type="GO" id="GO:0018104">
    <property type="term" value="P:peptidoglycan-protein cross-linking"/>
    <property type="evidence" value="ECO:0007669"/>
    <property type="project" value="TreeGrafter"/>
</dbReference>
<reference evidence="11 12" key="1">
    <citation type="journal article" date="2016" name="PLoS ONE">
        <title>The Identification of Novel Diagnostic Marker Genes for the Detection of Beer Spoiling Pediococcus damnosus Strains Using the BlAst Diagnostic Gene findEr.</title>
        <authorList>
            <person name="Behr J."/>
            <person name="Geissler A.J."/>
            <person name="Schmid J."/>
            <person name="Zehe A."/>
            <person name="Vogel R.F."/>
        </authorList>
    </citation>
    <scope>NUCLEOTIDE SEQUENCE [LARGE SCALE GENOMIC DNA]</scope>
    <source>
        <strain evidence="9 12">TMW 2.1533</strain>
        <strain evidence="10 11">TMW 2.1535</strain>
    </source>
</reference>
<gene>
    <name evidence="9" type="ORF">ADU70_1942</name>
    <name evidence="10" type="ORF">ADU72_0739</name>
</gene>
<keyword evidence="7" id="KW-1133">Transmembrane helix</keyword>
<dbReference type="KEGG" id="pdm:ADU72_0739"/>
<name>A0A0R2H201_9LACO</name>
<dbReference type="Gene3D" id="2.40.440.10">
    <property type="entry name" value="L,D-transpeptidase catalytic domain-like"/>
    <property type="match status" value="1"/>
</dbReference>
<evidence type="ECO:0000256" key="4">
    <source>
        <dbReference type="ARBA" id="ARBA00022984"/>
    </source>
</evidence>
<comment type="pathway">
    <text evidence="1 6">Cell wall biogenesis; peptidoglycan biosynthesis.</text>
</comment>
<evidence type="ECO:0000313" key="9">
    <source>
        <dbReference type="EMBL" id="AMV63408.1"/>
    </source>
</evidence>
<feature type="active site" description="Proton donor/acceptor" evidence="6">
    <location>
        <position position="419"/>
    </location>
</feature>
<keyword evidence="11" id="KW-1185">Reference proteome</keyword>
<accession>A0A0R2H201</accession>
<evidence type="ECO:0000256" key="7">
    <source>
        <dbReference type="SAM" id="Phobius"/>
    </source>
</evidence>
<protein>
    <submittedName>
        <fullName evidence="9">ErfK/YbiS/YcfS/YnhG family protein, putative</fullName>
    </submittedName>
</protein>
<keyword evidence="5 6" id="KW-0961">Cell wall biogenesis/degradation</keyword>
<keyword evidence="7" id="KW-0472">Membrane</keyword>
<dbReference type="GO" id="GO:0016740">
    <property type="term" value="F:transferase activity"/>
    <property type="evidence" value="ECO:0007669"/>
    <property type="project" value="UniProtKB-KW"/>
</dbReference>
<dbReference type="EMBL" id="CP012275">
    <property type="protein sequence ID" value="AMV63408.1"/>
    <property type="molecule type" value="Genomic_DNA"/>
</dbReference>
<dbReference type="Proteomes" id="UP000076244">
    <property type="component" value="Chromosome"/>
</dbReference>
<dbReference type="AlphaFoldDB" id="A0A0R2H201"/>
<proteinExistence type="predicted"/>
<dbReference type="EMBL" id="CP012288">
    <property type="protein sequence ID" value="AMV66684.1"/>
    <property type="molecule type" value="Genomic_DNA"/>
</dbReference>
<sequence>MTKNKHGIAWAIAALVIIIIGGCGFAWHYGQTHFAPGTIINGQSVSRLTVTQADKKLSSSSSKVKNRVYLNNKLLVDGQDQKLTKVTTAQVKDALTNHHGLFASKTNKTVDISNSDTTLTYRNNTLQKQVTQAVADYNKKATAAHPTYYYLKNGAIKEQASTTGTQVDAAKVLAKYKSQVNKLQDIKINTDYVKATKADSTRAKKTKQDLEQGLSKTLVYHVGGKDYKLTGSKYLVNSTPGKTPSVDLSALKTELTDINNADSTQGKSIDVKLLNSGKTVSTNTSTASNYGWSLNVNTEAAMLAKKFIDSSVKTNAKVDMKNYSGQNISYNRSSAIGSTRVEINLSTLHEYVYVDGKQKADIPVMSGTLSGNHETPTGLFHILYKQSPSTLTGNNDNGSRYSSKVSYWEPLTEDGVGMHDSPWQPAKVYGNPSYRDTYHSHGCLNNPPSKMKSVWDNTSTTEPVIIYK</sequence>
<evidence type="ECO:0000313" key="10">
    <source>
        <dbReference type="EMBL" id="AMV66684.1"/>
    </source>
</evidence>
<keyword evidence="3 6" id="KW-0133">Cell shape</keyword>
<feature type="transmembrane region" description="Helical" evidence="7">
    <location>
        <begin position="7"/>
        <end position="29"/>
    </location>
</feature>
<evidence type="ECO:0000256" key="2">
    <source>
        <dbReference type="ARBA" id="ARBA00022679"/>
    </source>
</evidence>
<dbReference type="CDD" id="cd16913">
    <property type="entry name" value="YkuD_like"/>
    <property type="match status" value="1"/>
</dbReference>
<dbReference type="GO" id="GO:0071972">
    <property type="term" value="F:peptidoglycan L,D-transpeptidase activity"/>
    <property type="evidence" value="ECO:0007669"/>
    <property type="project" value="TreeGrafter"/>
</dbReference>
<dbReference type="PROSITE" id="PS52029">
    <property type="entry name" value="LD_TPASE"/>
    <property type="match status" value="1"/>
</dbReference>
<keyword evidence="7" id="KW-0812">Transmembrane</keyword>
<dbReference type="Pfam" id="PF03734">
    <property type="entry name" value="YkuD"/>
    <property type="match status" value="1"/>
</dbReference>
<dbReference type="SUPFAM" id="SSF143985">
    <property type="entry name" value="L,D-transpeptidase pre-catalytic domain-like"/>
    <property type="match status" value="1"/>
</dbReference>
<feature type="active site" description="Nucleophile" evidence="6">
    <location>
        <position position="443"/>
    </location>
</feature>
<dbReference type="PROSITE" id="PS51257">
    <property type="entry name" value="PROKAR_LIPOPROTEIN"/>
    <property type="match status" value="1"/>
</dbReference>
<keyword evidence="2" id="KW-0808">Transferase</keyword>
<keyword evidence="4 6" id="KW-0573">Peptidoglycan synthesis</keyword>
<evidence type="ECO:0000259" key="8">
    <source>
        <dbReference type="PROSITE" id="PS52029"/>
    </source>
</evidence>
<dbReference type="GO" id="GO:0008360">
    <property type="term" value="P:regulation of cell shape"/>
    <property type="evidence" value="ECO:0007669"/>
    <property type="project" value="UniProtKB-UniRule"/>
</dbReference>
<dbReference type="Proteomes" id="UP000076405">
    <property type="component" value="Chromosome"/>
</dbReference>
<organism evidence="9 12">
    <name type="scientific">Pediococcus damnosus</name>
    <dbReference type="NCBI Taxonomy" id="51663"/>
    <lineage>
        <taxon>Bacteria</taxon>
        <taxon>Bacillati</taxon>
        <taxon>Bacillota</taxon>
        <taxon>Bacilli</taxon>
        <taxon>Lactobacillales</taxon>
        <taxon>Lactobacillaceae</taxon>
        <taxon>Pediococcus</taxon>
    </lineage>
</organism>
<evidence type="ECO:0000313" key="12">
    <source>
        <dbReference type="Proteomes" id="UP000076405"/>
    </source>
</evidence>
<dbReference type="PANTHER" id="PTHR30582:SF33">
    <property type="entry name" value="EXPORTED PROTEIN"/>
    <property type="match status" value="1"/>
</dbReference>
<dbReference type="InterPro" id="IPR038063">
    <property type="entry name" value="Transpep_catalytic_dom"/>
</dbReference>
<evidence type="ECO:0000256" key="3">
    <source>
        <dbReference type="ARBA" id="ARBA00022960"/>
    </source>
</evidence>
<evidence type="ECO:0000256" key="5">
    <source>
        <dbReference type="ARBA" id="ARBA00023316"/>
    </source>
</evidence>
<dbReference type="OrthoDB" id="3176960at2"/>
<evidence type="ECO:0000256" key="6">
    <source>
        <dbReference type="PROSITE-ProRule" id="PRU01373"/>
    </source>
</evidence>
<dbReference type="InterPro" id="IPR050979">
    <property type="entry name" value="LD-transpeptidase"/>
</dbReference>
<dbReference type="RefSeq" id="WP_056986530.1">
    <property type="nucleotide sequence ID" value="NZ_BAAAXI010000107.1"/>
</dbReference>
<dbReference type="PANTHER" id="PTHR30582">
    <property type="entry name" value="L,D-TRANSPEPTIDASE"/>
    <property type="match status" value="1"/>
</dbReference>
<dbReference type="GeneID" id="57276975"/>
<evidence type="ECO:0000313" key="11">
    <source>
        <dbReference type="Proteomes" id="UP000076244"/>
    </source>
</evidence>